<keyword evidence="1" id="KW-0167">Capsid protein</keyword>
<protein>
    <submittedName>
        <fullName evidence="1">Spore coat protein</fullName>
    </submittedName>
</protein>
<dbReference type="InterPro" id="IPR012851">
    <property type="entry name" value="Spore_coat_CotF-like"/>
</dbReference>
<organism evidence="1 2">
    <name type="scientific">Thalassorhabdus alkalitolerans</name>
    <dbReference type="NCBI Taxonomy" id="2282697"/>
    <lineage>
        <taxon>Bacteria</taxon>
        <taxon>Bacillati</taxon>
        <taxon>Bacillota</taxon>
        <taxon>Bacilli</taxon>
        <taxon>Bacillales</taxon>
        <taxon>Bacillaceae</taxon>
        <taxon>Thalassorhabdus</taxon>
    </lineage>
</organism>
<reference evidence="2" key="1">
    <citation type="journal article" date="2019" name="Int. J. Syst. Evol. Microbiol.">
        <title>The Global Catalogue of Microorganisms (GCM) 10K type strain sequencing project: providing services to taxonomists for standard genome sequencing and annotation.</title>
        <authorList>
            <consortium name="The Broad Institute Genomics Platform"/>
            <consortium name="The Broad Institute Genome Sequencing Center for Infectious Disease"/>
            <person name="Wu L."/>
            <person name="Ma J."/>
        </authorList>
    </citation>
    <scope>NUCLEOTIDE SEQUENCE [LARGE SCALE GENOMIC DNA]</scope>
    <source>
        <strain evidence="2">CECT 7184</strain>
    </source>
</reference>
<comment type="caution">
    <text evidence="1">The sequence shown here is derived from an EMBL/GenBank/DDBJ whole genome shotgun (WGS) entry which is preliminary data.</text>
</comment>
<dbReference type="EMBL" id="JBHSOZ010000003">
    <property type="protein sequence ID" value="MFC5712381.1"/>
    <property type="molecule type" value="Genomic_DNA"/>
</dbReference>
<evidence type="ECO:0000313" key="2">
    <source>
        <dbReference type="Proteomes" id="UP001596142"/>
    </source>
</evidence>
<dbReference type="Pfam" id="PF07875">
    <property type="entry name" value="Coat_F"/>
    <property type="match status" value="1"/>
</dbReference>
<sequence>MPNNIEGRGLTDRELVQLCLELEKGRCRSISNTLLETSHGELREIYHQWFDTCSVNQYKLFEQMEGKGWYKTAAATPAQIEEVQEFMQNNLHPDDHFDA</sequence>
<proteinExistence type="predicted"/>
<accession>A0ABW0YJT0</accession>
<name>A0ABW0YJT0_9BACI</name>
<gene>
    <name evidence="1" type="ORF">ACFPU1_06275</name>
</gene>
<evidence type="ECO:0000313" key="1">
    <source>
        <dbReference type="EMBL" id="MFC5712381.1"/>
    </source>
</evidence>
<keyword evidence="2" id="KW-1185">Reference proteome</keyword>
<dbReference type="Proteomes" id="UP001596142">
    <property type="component" value="Unassembled WGS sequence"/>
</dbReference>
<keyword evidence="1" id="KW-0946">Virion</keyword>
<dbReference type="RefSeq" id="WP_385939500.1">
    <property type="nucleotide sequence ID" value="NZ_JBHSOZ010000003.1"/>
</dbReference>